<protein>
    <submittedName>
        <fullName evidence="1">Uncharacterized protein</fullName>
    </submittedName>
</protein>
<sequence length="124" mass="13540">MKGVSVEPASMKYPVYSGIITLNSVECVSCCRSFGEDTMGSEQSQANRRIVCQAGVLVSDGKNIKQLVDIRQDTSYTNHDLRSMISMMSKDAQAAEKQFEIAISGVNALAEQRALQHVSHNGQN</sequence>
<accession>A0AAN9ALN5</accession>
<dbReference type="EMBL" id="JBAMIC010002785">
    <property type="protein sequence ID" value="KAK7089144.1"/>
    <property type="molecule type" value="Genomic_DNA"/>
</dbReference>
<comment type="caution">
    <text evidence="1">The sequence shown here is derived from an EMBL/GenBank/DDBJ whole genome shotgun (WGS) entry which is preliminary data.</text>
</comment>
<reference evidence="1 2" key="1">
    <citation type="submission" date="2024-02" db="EMBL/GenBank/DDBJ databases">
        <title>Chromosome-scale genome assembly of the rough periwinkle Littorina saxatilis.</title>
        <authorList>
            <person name="De Jode A."/>
            <person name="Faria R."/>
            <person name="Formenti G."/>
            <person name="Sims Y."/>
            <person name="Smith T.P."/>
            <person name="Tracey A."/>
            <person name="Wood J.M.D."/>
            <person name="Zagrodzka Z.B."/>
            <person name="Johannesson K."/>
            <person name="Butlin R.K."/>
            <person name="Leder E.H."/>
        </authorList>
    </citation>
    <scope>NUCLEOTIDE SEQUENCE [LARGE SCALE GENOMIC DNA]</scope>
    <source>
        <strain evidence="1">Snail1</strain>
        <tissue evidence="1">Muscle</tissue>
    </source>
</reference>
<keyword evidence="2" id="KW-1185">Reference proteome</keyword>
<evidence type="ECO:0000313" key="2">
    <source>
        <dbReference type="Proteomes" id="UP001374579"/>
    </source>
</evidence>
<dbReference type="AlphaFoldDB" id="A0AAN9ALN5"/>
<proteinExistence type="predicted"/>
<organism evidence="1 2">
    <name type="scientific">Littorina saxatilis</name>
    <dbReference type="NCBI Taxonomy" id="31220"/>
    <lineage>
        <taxon>Eukaryota</taxon>
        <taxon>Metazoa</taxon>
        <taxon>Spiralia</taxon>
        <taxon>Lophotrochozoa</taxon>
        <taxon>Mollusca</taxon>
        <taxon>Gastropoda</taxon>
        <taxon>Caenogastropoda</taxon>
        <taxon>Littorinimorpha</taxon>
        <taxon>Littorinoidea</taxon>
        <taxon>Littorinidae</taxon>
        <taxon>Littorina</taxon>
    </lineage>
</organism>
<evidence type="ECO:0000313" key="1">
    <source>
        <dbReference type="EMBL" id="KAK7089144.1"/>
    </source>
</evidence>
<gene>
    <name evidence="1" type="ORF">V1264_024462</name>
</gene>
<dbReference type="Proteomes" id="UP001374579">
    <property type="component" value="Unassembled WGS sequence"/>
</dbReference>
<name>A0AAN9ALN5_9CAEN</name>